<dbReference type="InterPro" id="IPR017853">
    <property type="entry name" value="GH"/>
</dbReference>
<evidence type="ECO:0000256" key="4">
    <source>
        <dbReference type="SAM" id="SignalP"/>
    </source>
</evidence>
<proteinExistence type="inferred from homology"/>
<dbReference type="InterPro" id="IPR001547">
    <property type="entry name" value="Glyco_hydro_5"/>
</dbReference>
<name>A0A841HVX6_9GAMM</name>
<dbReference type="Gene3D" id="3.20.20.80">
    <property type="entry name" value="Glycosidases"/>
    <property type="match status" value="1"/>
</dbReference>
<dbReference type="AlphaFoldDB" id="A0A841HVX6"/>
<dbReference type="GO" id="GO:0009251">
    <property type="term" value="P:glucan catabolic process"/>
    <property type="evidence" value="ECO:0007669"/>
    <property type="project" value="TreeGrafter"/>
</dbReference>
<organism evidence="6 7">
    <name type="scientific">Povalibacter uvarum</name>
    <dbReference type="NCBI Taxonomy" id="732238"/>
    <lineage>
        <taxon>Bacteria</taxon>
        <taxon>Pseudomonadati</taxon>
        <taxon>Pseudomonadota</taxon>
        <taxon>Gammaproteobacteria</taxon>
        <taxon>Steroidobacterales</taxon>
        <taxon>Steroidobacteraceae</taxon>
        <taxon>Povalibacter</taxon>
    </lineage>
</organism>
<dbReference type="InterPro" id="IPR050386">
    <property type="entry name" value="Glycosyl_hydrolase_5"/>
</dbReference>
<dbReference type="PANTHER" id="PTHR31297">
    <property type="entry name" value="GLUCAN ENDO-1,6-BETA-GLUCOSIDASE B"/>
    <property type="match status" value="1"/>
</dbReference>
<keyword evidence="1 3" id="KW-0378">Hydrolase</keyword>
<dbReference type="Pfam" id="PF00150">
    <property type="entry name" value="Cellulase"/>
    <property type="match status" value="1"/>
</dbReference>
<dbReference type="GO" id="GO:0009986">
    <property type="term" value="C:cell surface"/>
    <property type="evidence" value="ECO:0007669"/>
    <property type="project" value="TreeGrafter"/>
</dbReference>
<keyword evidence="4" id="KW-0732">Signal</keyword>
<dbReference type="Proteomes" id="UP000588068">
    <property type="component" value="Unassembled WGS sequence"/>
</dbReference>
<comment type="caution">
    <text evidence="6">The sequence shown here is derived from an EMBL/GenBank/DDBJ whole genome shotgun (WGS) entry which is preliminary data.</text>
</comment>
<keyword evidence="7" id="KW-1185">Reference proteome</keyword>
<protein>
    <recommendedName>
        <fullName evidence="5">Glycoside hydrolase family 5 domain-containing protein</fullName>
    </recommendedName>
</protein>
<feature type="domain" description="Glycoside hydrolase family 5" evidence="5">
    <location>
        <begin position="91"/>
        <end position="339"/>
    </location>
</feature>
<reference evidence="6 7" key="1">
    <citation type="submission" date="2020-08" db="EMBL/GenBank/DDBJ databases">
        <title>Genomic Encyclopedia of Type Strains, Phase IV (KMG-IV): sequencing the most valuable type-strain genomes for metagenomic binning, comparative biology and taxonomic classification.</title>
        <authorList>
            <person name="Goeker M."/>
        </authorList>
    </citation>
    <scope>NUCLEOTIDE SEQUENCE [LARGE SCALE GENOMIC DNA]</scope>
    <source>
        <strain evidence="6 7">DSM 26723</strain>
    </source>
</reference>
<evidence type="ECO:0000313" key="7">
    <source>
        <dbReference type="Proteomes" id="UP000588068"/>
    </source>
</evidence>
<feature type="signal peptide" evidence="4">
    <location>
        <begin position="1"/>
        <end position="23"/>
    </location>
</feature>
<evidence type="ECO:0000259" key="5">
    <source>
        <dbReference type="Pfam" id="PF00150"/>
    </source>
</evidence>
<dbReference type="PANTHER" id="PTHR31297:SF13">
    <property type="entry name" value="PUTATIVE-RELATED"/>
    <property type="match status" value="1"/>
</dbReference>
<dbReference type="SUPFAM" id="SSF51445">
    <property type="entry name" value="(Trans)glycosidases"/>
    <property type="match status" value="1"/>
</dbReference>
<sequence>MNAVRFRWWLLLLAFALHAGANAQFVHTRNAGIVDAEGRSLLLVGPNLGNWLVFEGYMLDIDVQGWSTPTGFELGVTHALGGNQQQADRFVDRWRENYVDRNTLGQIKSQGFNSIRVPFSYRLFWDGKRLTDEGFRHFDRIIGFCRELGLYVQFDMHAAPGYQNPGHHSDNPSEEVRESVRFWADWSNVELAAKIWQHVARRYADEPVIWSWDLLNEPVTRNDAEKGRLEASYRVITTAIRSVDRNHLISVQGDWWGSDFSPLTNKWDDKLVFQTHHYPKQDELQAHDTMRGGLGDRLRHARKLGIPLWLGEFGENSYPVLRGIADWSLANNVGYAPWSFKRIETDRALWSIRKTDGYQRVIDYIKSATYPKKPGRKPPADAFGVLMDFADAVRNDSSNVTAVPGFLEAVRPVSTAKAASTPAR</sequence>
<evidence type="ECO:0000256" key="2">
    <source>
        <dbReference type="ARBA" id="ARBA00023295"/>
    </source>
</evidence>
<comment type="similarity">
    <text evidence="3">Belongs to the glycosyl hydrolase 5 (cellulase A) family.</text>
</comment>
<dbReference type="RefSeq" id="WP_184335790.1">
    <property type="nucleotide sequence ID" value="NZ_JACHHZ010000007.1"/>
</dbReference>
<evidence type="ECO:0000313" key="6">
    <source>
        <dbReference type="EMBL" id="MBB6096409.1"/>
    </source>
</evidence>
<dbReference type="GO" id="GO:0005576">
    <property type="term" value="C:extracellular region"/>
    <property type="evidence" value="ECO:0007669"/>
    <property type="project" value="TreeGrafter"/>
</dbReference>
<feature type="chain" id="PRO_5032415803" description="Glycoside hydrolase family 5 domain-containing protein" evidence="4">
    <location>
        <begin position="24"/>
        <end position="424"/>
    </location>
</feature>
<accession>A0A841HVX6</accession>
<evidence type="ECO:0000256" key="1">
    <source>
        <dbReference type="ARBA" id="ARBA00022801"/>
    </source>
</evidence>
<evidence type="ECO:0000256" key="3">
    <source>
        <dbReference type="RuleBase" id="RU361153"/>
    </source>
</evidence>
<gene>
    <name evidence="6" type="ORF">HNQ60_005331</name>
</gene>
<dbReference type="EMBL" id="JACHHZ010000007">
    <property type="protein sequence ID" value="MBB6096409.1"/>
    <property type="molecule type" value="Genomic_DNA"/>
</dbReference>
<dbReference type="GO" id="GO:0008422">
    <property type="term" value="F:beta-glucosidase activity"/>
    <property type="evidence" value="ECO:0007669"/>
    <property type="project" value="TreeGrafter"/>
</dbReference>
<keyword evidence="2 3" id="KW-0326">Glycosidase</keyword>